<dbReference type="AlphaFoldDB" id="A0A0M6Y278"/>
<protein>
    <submittedName>
        <fullName evidence="1">Uncharacterized protein</fullName>
    </submittedName>
</protein>
<accession>A0A0M6Y278</accession>
<sequence>MADFEDITGWREELQAYYEEGGQEAVDYIYRHDPEVFLVSTRLSQVQRFAELLLKDPELRDATAQQMEWLKVVDANGGAVGRGDPEWDNRPLEAHILMGDFYEWYCLKSGYPHEARHLYSFGMFTACDVLAGKYESVRSKACVEFLLDSGYIEQDEGGL</sequence>
<reference evidence="2" key="1">
    <citation type="submission" date="2015-07" db="EMBL/GenBank/DDBJ databases">
        <authorList>
            <person name="Rodrigo-Torres Lidia"/>
            <person name="Arahal R.David."/>
        </authorList>
    </citation>
    <scope>NUCLEOTIDE SEQUENCE [LARGE SCALE GENOMIC DNA]</scope>
    <source>
        <strain evidence="2">CECT 4801</strain>
    </source>
</reference>
<gene>
    <name evidence="1" type="ORF">LAL4801_01867</name>
</gene>
<dbReference type="RefSeq" id="WP_023000427.1">
    <property type="nucleotide sequence ID" value="NZ_CP045617.1"/>
</dbReference>
<evidence type="ECO:0000313" key="1">
    <source>
        <dbReference type="EMBL" id="CTQ43429.1"/>
    </source>
</evidence>
<dbReference type="OrthoDB" id="7679418at2"/>
<dbReference type="Proteomes" id="UP000048926">
    <property type="component" value="Unassembled WGS sequence"/>
</dbReference>
<evidence type="ECO:0000313" key="2">
    <source>
        <dbReference type="Proteomes" id="UP000048926"/>
    </source>
</evidence>
<proteinExistence type="predicted"/>
<name>A0A0M6Y278_9HYPH</name>
<keyword evidence="2" id="KW-1185">Reference proteome</keyword>
<dbReference type="EMBL" id="CXST01000001">
    <property type="protein sequence ID" value="CTQ43429.1"/>
    <property type="molecule type" value="Genomic_DNA"/>
</dbReference>
<organism evidence="1 2">
    <name type="scientific">Roseibium aggregatum</name>
    <dbReference type="NCBI Taxonomy" id="187304"/>
    <lineage>
        <taxon>Bacteria</taxon>
        <taxon>Pseudomonadati</taxon>
        <taxon>Pseudomonadota</taxon>
        <taxon>Alphaproteobacteria</taxon>
        <taxon>Hyphomicrobiales</taxon>
        <taxon>Stappiaceae</taxon>
        <taxon>Roseibium</taxon>
    </lineage>
</organism>